<feature type="compositionally biased region" description="Low complexity" evidence="1">
    <location>
        <begin position="294"/>
        <end position="311"/>
    </location>
</feature>
<evidence type="ECO:0000313" key="2">
    <source>
        <dbReference type="EMBL" id="KAL5112993.1"/>
    </source>
</evidence>
<feature type="compositionally biased region" description="Polar residues" evidence="1">
    <location>
        <begin position="326"/>
        <end position="342"/>
    </location>
</feature>
<reference evidence="2 3" key="1">
    <citation type="journal article" date="2022" name="Front. Cell. Infect. Microbiol.">
        <title>The Genomes of Two Strains of Taenia crassiceps the Animal Model for the Study of Human Cysticercosis.</title>
        <authorList>
            <person name="Bobes R.J."/>
            <person name="Estrada K."/>
            <person name="Rios-Valencia D.G."/>
            <person name="Calderon-Gallegos A."/>
            <person name="de la Torre P."/>
            <person name="Carrero J.C."/>
            <person name="Sanchez-Flores A."/>
            <person name="Laclette J.P."/>
        </authorList>
    </citation>
    <scope>NUCLEOTIDE SEQUENCE [LARGE SCALE GENOMIC DNA]</scope>
    <source>
        <strain evidence="2">WFUcys</strain>
    </source>
</reference>
<organism evidence="2 3">
    <name type="scientific">Taenia crassiceps</name>
    <dbReference type="NCBI Taxonomy" id="6207"/>
    <lineage>
        <taxon>Eukaryota</taxon>
        <taxon>Metazoa</taxon>
        <taxon>Spiralia</taxon>
        <taxon>Lophotrochozoa</taxon>
        <taxon>Platyhelminthes</taxon>
        <taxon>Cestoda</taxon>
        <taxon>Eucestoda</taxon>
        <taxon>Cyclophyllidea</taxon>
        <taxon>Taeniidae</taxon>
        <taxon>Taenia</taxon>
    </lineage>
</organism>
<evidence type="ECO:0000313" key="3">
    <source>
        <dbReference type="Proteomes" id="UP001651158"/>
    </source>
</evidence>
<protein>
    <submittedName>
        <fullName evidence="2">Uncharacterized protein</fullName>
    </submittedName>
</protein>
<keyword evidence="3" id="KW-1185">Reference proteome</keyword>
<feature type="region of interest" description="Disordered" evidence="1">
    <location>
        <begin position="85"/>
        <end position="105"/>
    </location>
</feature>
<proteinExistence type="predicted"/>
<accession>A0ABR4QTX0</accession>
<feature type="compositionally biased region" description="Low complexity" evidence="1">
    <location>
        <begin position="92"/>
        <end position="101"/>
    </location>
</feature>
<dbReference type="Proteomes" id="UP001651158">
    <property type="component" value="Unassembled WGS sequence"/>
</dbReference>
<comment type="caution">
    <text evidence="2">The sequence shown here is derived from an EMBL/GenBank/DDBJ whole genome shotgun (WGS) entry which is preliminary data.</text>
</comment>
<feature type="region of interest" description="Disordered" evidence="1">
    <location>
        <begin position="253"/>
        <end position="343"/>
    </location>
</feature>
<dbReference type="EMBL" id="JAKROA010000001">
    <property type="protein sequence ID" value="KAL5112993.1"/>
    <property type="molecule type" value="Genomic_DNA"/>
</dbReference>
<gene>
    <name evidence="2" type="ORF">TcWFU_009743</name>
</gene>
<name>A0ABR4QTX0_9CEST</name>
<evidence type="ECO:0000256" key="1">
    <source>
        <dbReference type="SAM" id="MobiDB-lite"/>
    </source>
</evidence>
<sequence>MLEPASLKRASNEGISGRISISVKEPFMEQGFEKRRVLRRSSAQFYVTAEEHIKNEMKHERHLTETSRLTSSWANLRLTGNDKPEYSDCGFSSPGSSGSSPVGHRQNSFSGPLVISVTCSGGAGVPNANANESRSSVAITTAPGIVSFSRSASCYPSPVASPVSSRVQCYSPSIGLPSSFAAKKRTASVSSGSSASPLIFGNNRGKKRAYKCLRNNDMASSAEASRESSPESPRTFCRTGKILRSSEGAVNLPSVLSHFGSPSRDSSRCTPPVSTPSSPILPGPFAMQIGCNNPSTTSLPSLAHSTSSATHPHPHRSSILPPQPPDFNQTELKPRSPSSLSCPESAVACQVMAKCAESSRESGDKSSG</sequence>